<dbReference type="GO" id="GO:0006357">
    <property type="term" value="P:regulation of transcription by RNA polymerase II"/>
    <property type="evidence" value="ECO:0007669"/>
    <property type="project" value="InterPro"/>
</dbReference>
<comment type="caution">
    <text evidence="9">The sequence shown here is derived from an EMBL/GenBank/DDBJ whole genome shotgun (WGS) entry which is preliminary data.</text>
</comment>
<dbReference type="VEuPathDB" id="FungiDB:FOC4_g10013696"/>
<evidence type="ECO:0000256" key="3">
    <source>
        <dbReference type="ARBA" id="ARBA00023125"/>
    </source>
</evidence>
<evidence type="ECO:0000256" key="5">
    <source>
        <dbReference type="ARBA" id="ARBA00023242"/>
    </source>
</evidence>
<dbReference type="EMBL" id="MRCY01000296">
    <property type="protein sequence ID" value="RKK90033.1"/>
    <property type="molecule type" value="Genomic_DNA"/>
</dbReference>
<dbReference type="Gene3D" id="1.20.5.170">
    <property type="match status" value="1"/>
</dbReference>
<dbReference type="VEuPathDB" id="FungiDB:FOC1_g10012702"/>
<evidence type="ECO:0000256" key="4">
    <source>
        <dbReference type="ARBA" id="ARBA00023163"/>
    </source>
</evidence>
<dbReference type="AlphaFoldDB" id="A0A420PBX5"/>
<dbReference type="Proteomes" id="UP000285860">
    <property type="component" value="Unassembled WGS sequence"/>
</dbReference>
<dbReference type="GO" id="GO:0003677">
    <property type="term" value="F:DNA binding"/>
    <property type="evidence" value="ECO:0007669"/>
    <property type="project" value="UniProtKB-KW"/>
</dbReference>
<dbReference type="FunFam" id="1.20.5.170:FF:000053">
    <property type="entry name" value="BZIP transcription factor AtfA"/>
    <property type="match status" value="1"/>
</dbReference>
<dbReference type="Pfam" id="PF11787">
    <property type="entry name" value="Aft1_HRR"/>
    <property type="match status" value="1"/>
</dbReference>
<dbReference type="VEuPathDB" id="FungiDB:FOMG_19415"/>
<dbReference type="InterPro" id="IPR051027">
    <property type="entry name" value="bZIP_transcription_factors"/>
</dbReference>
<dbReference type="GO" id="GO:0005634">
    <property type="term" value="C:nucleus"/>
    <property type="evidence" value="ECO:0007669"/>
    <property type="project" value="UniProtKB-SubCell"/>
</dbReference>
<keyword evidence="2" id="KW-0805">Transcription regulation</keyword>
<accession>A0A420PBX5</accession>
<dbReference type="GO" id="GO:0003700">
    <property type="term" value="F:DNA-binding transcription factor activity"/>
    <property type="evidence" value="ECO:0007669"/>
    <property type="project" value="InterPro"/>
</dbReference>
<keyword evidence="4" id="KW-0804">Transcription</keyword>
<dbReference type="InterPro" id="IPR004827">
    <property type="entry name" value="bZIP"/>
</dbReference>
<dbReference type="CDD" id="cd14687">
    <property type="entry name" value="bZIP_ATF2"/>
    <property type="match status" value="1"/>
</dbReference>
<feature type="region of interest" description="Disordered" evidence="7">
    <location>
        <begin position="52"/>
        <end position="135"/>
    </location>
</feature>
<evidence type="ECO:0000313" key="10">
    <source>
        <dbReference type="Proteomes" id="UP000285860"/>
    </source>
</evidence>
<name>A0A420PBX5_FUSOX</name>
<proteinExistence type="predicted"/>
<dbReference type="InterPro" id="IPR000837">
    <property type="entry name" value="AP-1"/>
</dbReference>
<dbReference type="SMART" id="SM00338">
    <property type="entry name" value="BRLZ"/>
    <property type="match status" value="1"/>
</dbReference>
<dbReference type="SUPFAM" id="SSF57959">
    <property type="entry name" value="Leucine zipper domain"/>
    <property type="match status" value="1"/>
</dbReference>
<dbReference type="VEuPathDB" id="FungiDB:HZS61_007961"/>
<gene>
    <name evidence="9" type="ORF">BFJ68_g16564</name>
</gene>
<keyword evidence="5" id="KW-0539">Nucleus</keyword>
<dbReference type="InterPro" id="IPR021756">
    <property type="entry name" value="TF_Aft1_HRR"/>
</dbReference>
<comment type="subcellular location">
    <subcellularLocation>
        <location evidence="1">Nucleus</location>
    </subcellularLocation>
</comment>
<keyword evidence="6" id="KW-0175">Coiled coil</keyword>
<evidence type="ECO:0000256" key="6">
    <source>
        <dbReference type="SAM" id="Coils"/>
    </source>
</evidence>
<feature type="coiled-coil region" evidence="6">
    <location>
        <begin position="198"/>
        <end position="225"/>
    </location>
</feature>
<feature type="region of interest" description="Disordered" evidence="7">
    <location>
        <begin position="1"/>
        <end position="30"/>
    </location>
</feature>
<evidence type="ECO:0000256" key="1">
    <source>
        <dbReference type="ARBA" id="ARBA00004123"/>
    </source>
</evidence>
<feature type="domain" description="BZIP" evidence="8">
    <location>
        <begin position="166"/>
        <end position="229"/>
    </location>
</feature>
<evidence type="ECO:0000256" key="7">
    <source>
        <dbReference type="SAM" id="MobiDB-lite"/>
    </source>
</evidence>
<reference evidence="9 10" key="1">
    <citation type="journal article" date="2018" name="Sci. Rep.">
        <title>Characterisation of pathogen-specific regions and novel effector candidates in Fusarium oxysporum f. sp. cepae.</title>
        <authorList>
            <person name="Armitage A.D."/>
            <person name="Taylor A."/>
            <person name="Sobczyk M.K."/>
            <person name="Baxter L."/>
            <person name="Greenfield B.P."/>
            <person name="Bates H.J."/>
            <person name="Wilson F."/>
            <person name="Jackson A.C."/>
            <person name="Ott S."/>
            <person name="Harrison R.J."/>
            <person name="Clarkson J.P."/>
        </authorList>
    </citation>
    <scope>NUCLEOTIDE SEQUENCE [LARGE SCALE GENOMIC DNA]</scope>
    <source>
        <strain evidence="9 10">Fo_A28</strain>
    </source>
</reference>
<keyword evidence="3" id="KW-0238">DNA-binding</keyword>
<evidence type="ECO:0000313" key="9">
    <source>
        <dbReference type="EMBL" id="RKK90033.1"/>
    </source>
</evidence>
<organism evidence="9 10">
    <name type="scientific">Fusarium oxysporum</name>
    <name type="common">Fusarium vascular wilt</name>
    <dbReference type="NCBI Taxonomy" id="5507"/>
    <lineage>
        <taxon>Eukaryota</taxon>
        <taxon>Fungi</taxon>
        <taxon>Dikarya</taxon>
        <taxon>Ascomycota</taxon>
        <taxon>Pezizomycotina</taxon>
        <taxon>Sordariomycetes</taxon>
        <taxon>Hypocreomycetidae</taxon>
        <taxon>Hypocreales</taxon>
        <taxon>Nectriaceae</taxon>
        <taxon>Fusarium</taxon>
        <taxon>Fusarium oxysporum species complex</taxon>
    </lineage>
</organism>
<dbReference type="VEuPathDB" id="FungiDB:FOZG_11040"/>
<dbReference type="PROSITE" id="PS50217">
    <property type="entry name" value="BZIP"/>
    <property type="match status" value="1"/>
</dbReference>
<feature type="compositionally biased region" description="Low complexity" evidence="7">
    <location>
        <begin position="1"/>
        <end position="15"/>
    </location>
</feature>
<dbReference type="InterPro" id="IPR046347">
    <property type="entry name" value="bZIP_sf"/>
</dbReference>
<dbReference type="VEuPathDB" id="FungiDB:FOIG_07262"/>
<dbReference type="Pfam" id="PF00170">
    <property type="entry name" value="bZIP_1"/>
    <property type="match status" value="1"/>
</dbReference>
<dbReference type="PRINTS" id="PR00042">
    <property type="entry name" value="LEUZIPPRFOS"/>
</dbReference>
<dbReference type="VEuPathDB" id="FungiDB:FOXG_05265"/>
<dbReference type="PANTHER" id="PTHR19304">
    <property type="entry name" value="CYCLIC-AMP RESPONSE ELEMENT BINDING PROTEIN"/>
    <property type="match status" value="1"/>
</dbReference>
<protein>
    <recommendedName>
        <fullName evidence="8">BZIP domain-containing protein</fullName>
    </recommendedName>
</protein>
<evidence type="ECO:0000259" key="8">
    <source>
        <dbReference type="PROSITE" id="PS50217"/>
    </source>
</evidence>
<evidence type="ECO:0000256" key="2">
    <source>
        <dbReference type="ARBA" id="ARBA00023015"/>
    </source>
</evidence>
<sequence length="280" mass="30342">MRYGATTTKPATKPASGPFQPHNNDTANGLFMLAQSRDGAWSTDQFAVASGAPGHVHLAPATPQNRNTSPQVSSVNGGSIGSARSPNDGSIASDESEQARPNMRGKGKRNPSPANGQRRADEPPIGAPSNKKSKTNAAAINSGMNFSDEFKTKLEDGGYKLKMADEEKRKDFLERNRIAALKCRQRKKQWLTDLQTKVEMFNTENDALTVQVTRLREEAVNLKTLLFAHKDCPVTQQQGLHDAFISQVVGPFNPQIDPCGIAAPMPNQVMAGQGAQQRFS</sequence>
<feature type="compositionally biased region" description="Polar residues" evidence="7">
    <location>
        <begin position="62"/>
        <end position="90"/>
    </location>
</feature>